<name>X0RHC6_9ZZZZ</name>
<dbReference type="Gene3D" id="1.20.1740.10">
    <property type="entry name" value="Amino acid/polyamine transporter I"/>
    <property type="match status" value="1"/>
</dbReference>
<organism evidence="7">
    <name type="scientific">marine sediment metagenome</name>
    <dbReference type="NCBI Taxonomy" id="412755"/>
    <lineage>
        <taxon>unclassified sequences</taxon>
        <taxon>metagenomes</taxon>
        <taxon>ecological metagenomes</taxon>
    </lineage>
</organism>
<keyword evidence="3 6" id="KW-0812">Transmembrane</keyword>
<comment type="subcellular location">
    <subcellularLocation>
        <location evidence="1">Cell membrane</location>
        <topology evidence="1">Multi-pass membrane protein</topology>
    </subcellularLocation>
</comment>
<dbReference type="GO" id="GO:0022857">
    <property type="term" value="F:transmembrane transporter activity"/>
    <property type="evidence" value="ECO:0007669"/>
    <property type="project" value="InterPro"/>
</dbReference>
<feature type="transmembrane region" description="Helical" evidence="6">
    <location>
        <begin position="120"/>
        <end position="137"/>
    </location>
</feature>
<feature type="non-terminal residue" evidence="7">
    <location>
        <position position="190"/>
    </location>
</feature>
<feature type="transmembrane region" description="Helical" evidence="6">
    <location>
        <begin position="144"/>
        <end position="163"/>
    </location>
</feature>
<evidence type="ECO:0000313" key="7">
    <source>
        <dbReference type="EMBL" id="GAF68274.1"/>
    </source>
</evidence>
<dbReference type="InterPro" id="IPR050367">
    <property type="entry name" value="APC_superfamily"/>
</dbReference>
<evidence type="ECO:0008006" key="8">
    <source>
        <dbReference type="Google" id="ProtNLM"/>
    </source>
</evidence>
<feature type="transmembrane region" description="Helical" evidence="6">
    <location>
        <begin position="95"/>
        <end position="114"/>
    </location>
</feature>
<evidence type="ECO:0000256" key="2">
    <source>
        <dbReference type="ARBA" id="ARBA00022475"/>
    </source>
</evidence>
<comment type="caution">
    <text evidence="7">The sequence shown here is derived from an EMBL/GenBank/DDBJ whole genome shotgun (WGS) entry which is preliminary data.</text>
</comment>
<keyword evidence="2" id="KW-1003">Cell membrane</keyword>
<dbReference type="EMBL" id="BARS01008952">
    <property type="protein sequence ID" value="GAF68274.1"/>
    <property type="molecule type" value="Genomic_DNA"/>
</dbReference>
<feature type="transmembrane region" description="Helical" evidence="6">
    <location>
        <begin position="12"/>
        <end position="32"/>
    </location>
</feature>
<dbReference type="InterPro" id="IPR002293">
    <property type="entry name" value="AA/rel_permease1"/>
</dbReference>
<protein>
    <recommendedName>
        <fullName evidence="8">Amino acid permease/ SLC12A domain-containing protein</fullName>
    </recommendedName>
</protein>
<evidence type="ECO:0000256" key="3">
    <source>
        <dbReference type="ARBA" id="ARBA00022692"/>
    </source>
</evidence>
<evidence type="ECO:0000256" key="5">
    <source>
        <dbReference type="ARBA" id="ARBA00023136"/>
    </source>
</evidence>
<accession>X0RHC6</accession>
<dbReference type="PANTHER" id="PTHR42770">
    <property type="entry name" value="AMINO ACID TRANSPORTER-RELATED"/>
    <property type="match status" value="1"/>
</dbReference>
<feature type="transmembrane region" description="Helical" evidence="6">
    <location>
        <begin position="38"/>
        <end position="57"/>
    </location>
</feature>
<evidence type="ECO:0000256" key="1">
    <source>
        <dbReference type="ARBA" id="ARBA00004651"/>
    </source>
</evidence>
<sequence>MKLKKELNLLDVFCIATGAMISSGLFVLPGLAHAQAGPAVVFSYFLAGLLAMTGMLSQAELVSAMPKAGGTYFYVTRSMGPAVGTIDGMITWFSLSLKTAFALIGMAAFTTMIIDVDMRVISVCLCLFFVALNIVGIKEASRAQVVLVSGLLGILLFYVYHGVSKVDVHNFVPFAPNGVVAALSTAGVVF</sequence>
<proteinExistence type="predicted"/>
<dbReference type="PANTHER" id="PTHR42770:SF7">
    <property type="entry name" value="MEMBRANE PROTEIN"/>
    <property type="match status" value="1"/>
</dbReference>
<evidence type="ECO:0000256" key="4">
    <source>
        <dbReference type="ARBA" id="ARBA00022989"/>
    </source>
</evidence>
<reference evidence="7" key="1">
    <citation type="journal article" date="2014" name="Front. Microbiol.">
        <title>High frequency of phylogenetically diverse reductive dehalogenase-homologous genes in deep subseafloor sedimentary metagenomes.</title>
        <authorList>
            <person name="Kawai M."/>
            <person name="Futagami T."/>
            <person name="Toyoda A."/>
            <person name="Takaki Y."/>
            <person name="Nishi S."/>
            <person name="Hori S."/>
            <person name="Arai W."/>
            <person name="Tsubouchi T."/>
            <person name="Morono Y."/>
            <person name="Uchiyama I."/>
            <person name="Ito T."/>
            <person name="Fujiyama A."/>
            <person name="Inagaki F."/>
            <person name="Takami H."/>
        </authorList>
    </citation>
    <scope>NUCLEOTIDE SEQUENCE</scope>
    <source>
        <strain evidence="7">Expedition CK06-06</strain>
    </source>
</reference>
<keyword evidence="5 6" id="KW-0472">Membrane</keyword>
<dbReference type="Pfam" id="PF13520">
    <property type="entry name" value="AA_permease_2"/>
    <property type="match status" value="1"/>
</dbReference>
<keyword evidence="4 6" id="KW-1133">Transmembrane helix</keyword>
<gene>
    <name evidence="7" type="ORF">S01H1_16952</name>
</gene>
<evidence type="ECO:0000256" key="6">
    <source>
        <dbReference type="SAM" id="Phobius"/>
    </source>
</evidence>
<dbReference type="GO" id="GO:0005886">
    <property type="term" value="C:plasma membrane"/>
    <property type="evidence" value="ECO:0007669"/>
    <property type="project" value="UniProtKB-SubCell"/>
</dbReference>
<dbReference type="AlphaFoldDB" id="X0RHC6"/>